<name>A0A7J2TLB8_ARCFL</name>
<sequence>MQEKIALIVEKTVRKILSPYPITPAIEVVNYIREAVEKIVSGIIQIYQGKDVAIDDAIEDLMRYLATDRNFSPSESVRIIGDLRKEIARELNLKDKEALKLFEIIENAVYKAFDAYYACRSKIFELRLKEKDRDIEILRRIIEFSERAEKENNG</sequence>
<accession>A0A7J2TLB8</accession>
<comment type="caution">
    <text evidence="1">The sequence shown here is derived from an EMBL/GenBank/DDBJ whole genome shotgun (WGS) entry which is preliminary data.</text>
</comment>
<organism evidence="1">
    <name type="scientific">Archaeoglobus fulgidus</name>
    <dbReference type="NCBI Taxonomy" id="2234"/>
    <lineage>
        <taxon>Archaea</taxon>
        <taxon>Methanobacteriati</taxon>
        <taxon>Methanobacteriota</taxon>
        <taxon>Archaeoglobi</taxon>
        <taxon>Archaeoglobales</taxon>
        <taxon>Archaeoglobaceae</taxon>
        <taxon>Archaeoglobus</taxon>
    </lineage>
</organism>
<dbReference type="EMBL" id="DSLA01000103">
    <property type="protein sequence ID" value="HEH35822.1"/>
    <property type="molecule type" value="Genomic_DNA"/>
</dbReference>
<dbReference type="AlphaFoldDB" id="A0A7J2TLB8"/>
<reference evidence="1" key="1">
    <citation type="journal article" date="2020" name="mSystems">
        <title>Genome- and Community-Level Interaction Insights into Carbon Utilization and Element Cycling Functions of Hydrothermarchaeota in Hydrothermal Sediment.</title>
        <authorList>
            <person name="Zhou Z."/>
            <person name="Liu Y."/>
            <person name="Xu W."/>
            <person name="Pan J."/>
            <person name="Luo Z.H."/>
            <person name="Li M."/>
        </authorList>
    </citation>
    <scope>NUCLEOTIDE SEQUENCE [LARGE SCALE GENOMIC DNA]</scope>
    <source>
        <strain evidence="1">SpSt-26</strain>
    </source>
</reference>
<evidence type="ECO:0000313" key="1">
    <source>
        <dbReference type="EMBL" id="HEH35822.1"/>
    </source>
</evidence>
<protein>
    <submittedName>
        <fullName evidence="1">Uncharacterized protein</fullName>
    </submittedName>
</protein>
<proteinExistence type="predicted"/>
<gene>
    <name evidence="1" type="ORF">ENP88_06760</name>
</gene>